<keyword evidence="2" id="KW-1003">Cell membrane</keyword>
<reference evidence="10 11" key="1">
    <citation type="submission" date="2023-11" db="EMBL/GenBank/DDBJ databases">
        <authorList>
            <person name="Xu M."/>
            <person name="Jiang T."/>
        </authorList>
    </citation>
    <scope>NUCLEOTIDE SEQUENCE [LARGE SCALE GENOMIC DNA]</scope>
    <source>
        <strain evidence="10 11">SD</strain>
    </source>
</reference>
<keyword evidence="4 10" id="KW-0808">Transferase</keyword>
<comment type="caution">
    <text evidence="10">The sequence shown here is derived from an EMBL/GenBank/DDBJ whole genome shotgun (WGS) entry which is preliminary data.</text>
</comment>
<keyword evidence="5 8" id="KW-0812">Transmembrane</keyword>
<evidence type="ECO:0000256" key="2">
    <source>
        <dbReference type="ARBA" id="ARBA00022475"/>
    </source>
</evidence>
<feature type="transmembrane region" description="Helical" evidence="8">
    <location>
        <begin position="356"/>
        <end position="375"/>
    </location>
</feature>
<comment type="subcellular location">
    <subcellularLocation>
        <location evidence="1">Cell membrane</location>
        <topology evidence="1">Multi-pass membrane protein</topology>
    </subcellularLocation>
</comment>
<dbReference type="EMBL" id="JAXAVX010000001">
    <property type="protein sequence ID" value="MDX8150335.1"/>
    <property type="molecule type" value="Genomic_DNA"/>
</dbReference>
<feature type="transmembrane region" description="Helical" evidence="8">
    <location>
        <begin position="384"/>
        <end position="402"/>
    </location>
</feature>
<dbReference type="InterPro" id="IPR038731">
    <property type="entry name" value="RgtA/B/C-like"/>
</dbReference>
<dbReference type="GO" id="GO:0016757">
    <property type="term" value="F:glycosyltransferase activity"/>
    <property type="evidence" value="ECO:0007669"/>
    <property type="project" value="UniProtKB-KW"/>
</dbReference>
<organism evidence="10 11">
    <name type="scientific">Patulibacter brassicae</name>
    <dbReference type="NCBI Taxonomy" id="1705717"/>
    <lineage>
        <taxon>Bacteria</taxon>
        <taxon>Bacillati</taxon>
        <taxon>Actinomycetota</taxon>
        <taxon>Thermoleophilia</taxon>
        <taxon>Solirubrobacterales</taxon>
        <taxon>Patulibacteraceae</taxon>
        <taxon>Patulibacter</taxon>
    </lineage>
</organism>
<feature type="transmembrane region" description="Helical" evidence="8">
    <location>
        <begin position="103"/>
        <end position="124"/>
    </location>
</feature>
<feature type="transmembrane region" description="Helical" evidence="8">
    <location>
        <begin position="218"/>
        <end position="237"/>
    </location>
</feature>
<keyword evidence="3 10" id="KW-0328">Glycosyltransferase</keyword>
<proteinExistence type="predicted"/>
<dbReference type="PANTHER" id="PTHR33908">
    <property type="entry name" value="MANNOSYLTRANSFERASE YKCB-RELATED"/>
    <property type="match status" value="1"/>
</dbReference>
<evidence type="ECO:0000313" key="11">
    <source>
        <dbReference type="Proteomes" id="UP001277761"/>
    </source>
</evidence>
<evidence type="ECO:0000256" key="3">
    <source>
        <dbReference type="ARBA" id="ARBA00022676"/>
    </source>
</evidence>
<dbReference type="RefSeq" id="WP_319952485.1">
    <property type="nucleotide sequence ID" value="NZ_JAXAVX010000001.1"/>
</dbReference>
<keyword evidence="11" id="KW-1185">Reference proteome</keyword>
<evidence type="ECO:0000256" key="8">
    <source>
        <dbReference type="SAM" id="Phobius"/>
    </source>
</evidence>
<accession>A0ABU4VHM0</accession>
<sequence length="446" mass="48273">MGPAWSTGARRRLAAALAGREARWLLGILGVALLVRIAVIVATRDYAPWGDPADYDRIAIAFSALGEWAPTTWAEPGTPTAFRAPAYPLLLAAIYDLTGMRYAAARVVEALLGVLSVGLVWAIARQIATDPRVARWAAGLCALLPSLVWLNASLLSETLFVPLLLGAVLAVLLHRERPGWRLALLAGVLAGLAVATRSSGAPLVLPLLLGLWLPGRRWRPTAVAAVAVVLVLTPWTVRNWIELDRFMPLGSHAGYTLAGVWNEESNGPGELFAASRLPEQQRAMQDLFLPSRLTEGQLDRELRARGLRYGREHPGFVARATGAHLLRLFLVGPGHARAAELSAREMAIPEGWRGTLRPPVLALVLLTLVAVVGWIRRRRLPGPLWLWAVPVVLLVTTAPLVGSPRYRIPLDPFLALAAATAIPLLMDRLRPRRAEPSADEAACAES</sequence>
<feature type="transmembrane region" description="Helical" evidence="8">
    <location>
        <begin position="21"/>
        <end position="42"/>
    </location>
</feature>
<dbReference type="InterPro" id="IPR050297">
    <property type="entry name" value="LipidA_mod_glycosyltrf_83"/>
</dbReference>
<evidence type="ECO:0000256" key="1">
    <source>
        <dbReference type="ARBA" id="ARBA00004651"/>
    </source>
</evidence>
<name>A0ABU4VHM0_9ACTN</name>
<feature type="domain" description="Glycosyltransferase RgtA/B/C/D-like" evidence="9">
    <location>
        <begin position="84"/>
        <end position="233"/>
    </location>
</feature>
<evidence type="ECO:0000259" key="9">
    <source>
        <dbReference type="Pfam" id="PF13231"/>
    </source>
</evidence>
<evidence type="ECO:0000256" key="7">
    <source>
        <dbReference type="ARBA" id="ARBA00023136"/>
    </source>
</evidence>
<evidence type="ECO:0000256" key="5">
    <source>
        <dbReference type="ARBA" id="ARBA00022692"/>
    </source>
</evidence>
<dbReference type="Proteomes" id="UP001277761">
    <property type="component" value="Unassembled WGS sequence"/>
</dbReference>
<keyword evidence="6 8" id="KW-1133">Transmembrane helix</keyword>
<gene>
    <name evidence="10" type="ORF">SK069_01905</name>
</gene>
<evidence type="ECO:0000256" key="4">
    <source>
        <dbReference type="ARBA" id="ARBA00022679"/>
    </source>
</evidence>
<dbReference type="Pfam" id="PF13231">
    <property type="entry name" value="PMT_2"/>
    <property type="match status" value="1"/>
</dbReference>
<evidence type="ECO:0000256" key="6">
    <source>
        <dbReference type="ARBA" id="ARBA00022989"/>
    </source>
</evidence>
<protein>
    <submittedName>
        <fullName evidence="10">Glycosyltransferase family 39 protein</fullName>
        <ecNumber evidence="10">2.4.-.-</ecNumber>
    </submittedName>
</protein>
<dbReference type="EC" id="2.4.-.-" evidence="10"/>
<feature type="transmembrane region" description="Helical" evidence="8">
    <location>
        <begin position="136"/>
        <end position="152"/>
    </location>
</feature>
<feature type="transmembrane region" description="Helical" evidence="8">
    <location>
        <begin position="182"/>
        <end position="212"/>
    </location>
</feature>
<keyword evidence="7 8" id="KW-0472">Membrane</keyword>
<evidence type="ECO:0000313" key="10">
    <source>
        <dbReference type="EMBL" id="MDX8150335.1"/>
    </source>
</evidence>
<dbReference type="PANTHER" id="PTHR33908:SF11">
    <property type="entry name" value="MEMBRANE PROTEIN"/>
    <property type="match status" value="1"/>
</dbReference>